<dbReference type="EMBL" id="JH767168">
    <property type="protein sequence ID" value="EQC31586.1"/>
    <property type="molecule type" value="Genomic_DNA"/>
</dbReference>
<name>T0QA99_SAPDV</name>
<dbReference type="VEuPathDB" id="FungiDB:SDRG_10756"/>
<dbReference type="InParanoid" id="T0QA99"/>
<sequence>MPERALPSLRRKSYHLHPVSPSAPPPKASRHRKADFRRDSTESTLPAPAEDAHFHMHIPREGSNRSINDVMMLDDDLLVEPPVRDLVLATPRVPKELQLLKSIQSRVDSAMQSYDEAMNRPVIEYDNNPDEYMPVTWKVGEILMATHEAMTMMSGFSDRPFLHDLDEARVLMSRDANDVVSELGRDCAPGIRRINSVFQQTISLLQSMRASSNTSSKHSAFSDDLHKLIDRLQKEKAILLGQLNETASMYTSVTDTIKAKDDEVKAIADSLQVKTEELAKLRQELFIKQSEVTKKLENDKAAAQWKDKCMVLSKQHQALEMREKESSAMLAKTQQALRDSTETSLLIQKELDDVQAQRVLEQATIRELQAQLSDLASRPRTSNPGIRADIAMEYDYEITELKGKVSALKDQLHQSQLDHKAALERQQNDFRKQFELQKGDHGFSAAHDEIDTSKLFVTQPRVLVLEPHERPETAELTLAALQEIDNDDDVANDLDDPALSKHEESSPRHSVLLSRRKTALASQKTHIETQVDGFINEVFVAPATIALPPALPEIHPIPTEASDDMLRKLSTVPGAESYLTILTELQMQLEMDKQRAQKRYVDALVQFRTDMAARYEKTTADLVGRHKLETQQMAATIQAKYHSLVEEKDTQLEKAQDALRLFYKSIDTSSSYEPDERRRGALQYQRTLKAVARASYLMLATQNEETQRQHHNDIQALCDEIKAINLQDLLPVVVEVPVPVLVAPVVTAASVVVDVTPPPVTAPVPESKPVPRTLMARSSVVERPVTPPPVEYAPPSLRDGHTQVSERDWMDPTALEVPPHTTLPHYVLEGASAMPLAAPEDELLASVGRRFGAEMPALCLNQVLPPTLGLSKHRVHELVHGYAATLADIKARINWNKWQCVLKCLGLKRMEEVLSLETHTSHGVEHALVQLRKRSVIKRAGFSDTHRALRCEQKRAWNACMDTLVTYSTAPADLTTDGGLPETTRSSAVKDAELRSPTTMLDVAIRPPALDRPVTEAKGTPRGVPSRAGKLQVQLESHVVRGVPSQSPFMRRKALESIERSMLQRRQVFAETNASVDQTLRHTRPPFART</sequence>
<evidence type="ECO:0000256" key="1">
    <source>
        <dbReference type="SAM" id="MobiDB-lite"/>
    </source>
</evidence>
<dbReference type="Proteomes" id="UP000030762">
    <property type="component" value="Unassembled WGS sequence"/>
</dbReference>
<feature type="region of interest" description="Disordered" evidence="1">
    <location>
        <begin position="1"/>
        <end position="49"/>
    </location>
</feature>
<keyword evidence="3" id="KW-1185">Reference proteome</keyword>
<evidence type="ECO:0000313" key="3">
    <source>
        <dbReference type="Proteomes" id="UP000030762"/>
    </source>
</evidence>
<dbReference type="OMA" id="FRENDNN"/>
<proteinExistence type="predicted"/>
<reference evidence="2 3" key="1">
    <citation type="submission" date="2012-04" db="EMBL/GenBank/DDBJ databases">
        <title>The Genome Sequence of Saprolegnia declina VS20.</title>
        <authorList>
            <consortium name="The Broad Institute Genome Sequencing Platform"/>
            <person name="Russ C."/>
            <person name="Nusbaum C."/>
            <person name="Tyler B."/>
            <person name="van West P."/>
            <person name="Dieguez-Uribeondo J."/>
            <person name="de Bruijn I."/>
            <person name="Tripathy S."/>
            <person name="Jiang R."/>
            <person name="Young S.K."/>
            <person name="Zeng Q."/>
            <person name="Gargeya S."/>
            <person name="Fitzgerald M."/>
            <person name="Haas B."/>
            <person name="Abouelleil A."/>
            <person name="Alvarado L."/>
            <person name="Arachchi H.M."/>
            <person name="Berlin A."/>
            <person name="Chapman S.B."/>
            <person name="Goldberg J."/>
            <person name="Griggs A."/>
            <person name="Gujja S."/>
            <person name="Hansen M."/>
            <person name="Howarth C."/>
            <person name="Imamovic A."/>
            <person name="Larimer J."/>
            <person name="McCowen C."/>
            <person name="Montmayeur A."/>
            <person name="Murphy C."/>
            <person name="Neiman D."/>
            <person name="Pearson M."/>
            <person name="Priest M."/>
            <person name="Roberts A."/>
            <person name="Saif S."/>
            <person name="Shea T."/>
            <person name="Sisk P."/>
            <person name="Sykes S."/>
            <person name="Wortman J."/>
            <person name="Nusbaum C."/>
            <person name="Birren B."/>
        </authorList>
    </citation>
    <scope>NUCLEOTIDE SEQUENCE [LARGE SCALE GENOMIC DNA]</scope>
    <source>
        <strain evidence="2 3">VS20</strain>
    </source>
</reference>
<dbReference type="RefSeq" id="XP_008614985.1">
    <property type="nucleotide sequence ID" value="XM_008616763.1"/>
</dbReference>
<organism evidence="2 3">
    <name type="scientific">Saprolegnia diclina (strain VS20)</name>
    <dbReference type="NCBI Taxonomy" id="1156394"/>
    <lineage>
        <taxon>Eukaryota</taxon>
        <taxon>Sar</taxon>
        <taxon>Stramenopiles</taxon>
        <taxon>Oomycota</taxon>
        <taxon>Saprolegniomycetes</taxon>
        <taxon>Saprolegniales</taxon>
        <taxon>Saprolegniaceae</taxon>
        <taxon>Saprolegnia</taxon>
    </lineage>
</organism>
<gene>
    <name evidence="2" type="ORF">SDRG_10756</name>
</gene>
<dbReference type="GeneID" id="19951483"/>
<evidence type="ECO:0000313" key="2">
    <source>
        <dbReference type="EMBL" id="EQC31586.1"/>
    </source>
</evidence>
<dbReference type="OrthoDB" id="75798at2759"/>
<dbReference type="AlphaFoldDB" id="T0QA99"/>
<protein>
    <submittedName>
        <fullName evidence="2">Uncharacterized protein</fullName>
    </submittedName>
</protein>
<feature type="compositionally biased region" description="Basic and acidic residues" evidence="1">
    <location>
        <begin position="498"/>
        <end position="507"/>
    </location>
</feature>
<feature type="region of interest" description="Disordered" evidence="1">
    <location>
        <begin position="488"/>
        <end position="511"/>
    </location>
</feature>
<dbReference type="STRING" id="1156394.T0QA99"/>
<accession>T0QA99</accession>